<reference evidence="3" key="1">
    <citation type="submission" date="2016-11" db="UniProtKB">
        <authorList>
            <consortium name="WormBaseParasite"/>
        </authorList>
    </citation>
    <scope>IDENTIFICATION</scope>
</reference>
<protein>
    <submittedName>
        <fullName evidence="3">Ovule protein</fullName>
    </submittedName>
</protein>
<evidence type="ECO:0000313" key="3">
    <source>
        <dbReference type="WBParaSite" id="L893_g21175.t1"/>
    </source>
</evidence>
<feature type="region of interest" description="Disordered" evidence="1">
    <location>
        <begin position="54"/>
        <end position="78"/>
    </location>
</feature>
<evidence type="ECO:0000256" key="1">
    <source>
        <dbReference type="SAM" id="MobiDB-lite"/>
    </source>
</evidence>
<feature type="compositionally biased region" description="Polar residues" evidence="1">
    <location>
        <begin position="54"/>
        <end position="69"/>
    </location>
</feature>
<proteinExistence type="predicted"/>
<dbReference type="AlphaFoldDB" id="A0A1I7YZ46"/>
<accession>A0A1I7YZ46</accession>
<sequence length="78" mass="8660">MLVLELRDTIPSPSVMQKFVASKCMGLISYCEFARLGITEFEPEEEKNDIQVLGPTSQNKQISSSSWGSLSFKVEGCL</sequence>
<evidence type="ECO:0000313" key="2">
    <source>
        <dbReference type="Proteomes" id="UP000095287"/>
    </source>
</evidence>
<dbReference type="WBParaSite" id="L893_g21175.t1">
    <property type="protein sequence ID" value="L893_g21175.t1"/>
    <property type="gene ID" value="L893_g21175"/>
</dbReference>
<dbReference type="Proteomes" id="UP000095287">
    <property type="component" value="Unplaced"/>
</dbReference>
<organism evidence="2 3">
    <name type="scientific">Steinernema glaseri</name>
    <dbReference type="NCBI Taxonomy" id="37863"/>
    <lineage>
        <taxon>Eukaryota</taxon>
        <taxon>Metazoa</taxon>
        <taxon>Ecdysozoa</taxon>
        <taxon>Nematoda</taxon>
        <taxon>Chromadorea</taxon>
        <taxon>Rhabditida</taxon>
        <taxon>Tylenchina</taxon>
        <taxon>Panagrolaimomorpha</taxon>
        <taxon>Strongyloidoidea</taxon>
        <taxon>Steinernematidae</taxon>
        <taxon>Steinernema</taxon>
    </lineage>
</organism>
<keyword evidence="2" id="KW-1185">Reference proteome</keyword>
<name>A0A1I7YZ46_9BILA</name>